<sequence>MRLLAALFSLALVPAAQAAVERVEITSRTPLANGQAFGQAGAYERITGRLHYAVDPSNDANLPIVDLALAPRDARGKVRFAGDFTLIRPIQGARANGRLLYEVNNRGNYWLFNLFQNGPFTNDLADPASIGDGWLLEQGYSLLWTGWNWDVVPGGNRQGIDLPVARQRSGAPIQGKVVNEIFLNAPAKAAPHRGILAKGYPFAPGARETAELTVRDTPAGTRTVIPRSQWQLARLDGDKVVPDDGSVYLETGLLPGRIYELSYTAQDPVVVGLGLASIRDAISFFRHEPRDAAGQRNPLLDQGGTLPTATLAFGISQSGRVIQSMLLQGLHVDEQRRPTFDGAFVHVAGAGKGGFNYRWAQTTRHFSHFEESTYPTDYFPFTTVPQTDDVSGARGSVLDRARASGVVPKLIYTSSSTDYWVRAASLLHTDTAGRQDLPLAPNARAYLLSGAQHVIATPPARGVYENCLSPTDYRPQLRALLAALDGWVAQGTTPPDSRIPTIADGSLVGLDAYLAALDGLPAALRRPTDYLRPPRLDLGPRFASEGIPEVQPPVFGARYGALVPQVGADGNELAGLKTPQVAVPLGAYLGWNLRTDAAGAPQGLARLFGSFVPRAAGDLPARQAYVQQVERVAREQVQQGVLLARDVAAVVRQAGAFHDRVAALAPGQRDCGYLAAVK</sequence>
<proteinExistence type="predicted"/>
<name>A0A484NVL8_9ZZZZ</name>
<dbReference type="Pfam" id="PF20091">
    <property type="entry name" value="Abhydrolase_10"/>
    <property type="match status" value="1"/>
</dbReference>
<accession>A0A484NVL8</accession>
<dbReference type="InterPro" id="IPR045394">
    <property type="entry name" value="Abhydrolase_dom"/>
</dbReference>
<evidence type="ECO:0000259" key="1">
    <source>
        <dbReference type="Pfam" id="PF20091"/>
    </source>
</evidence>
<dbReference type="AlphaFoldDB" id="A0A484NVL8"/>
<organism evidence="2">
    <name type="scientific">plant metagenome</name>
    <dbReference type="NCBI Taxonomy" id="1297885"/>
    <lineage>
        <taxon>unclassified sequences</taxon>
        <taxon>metagenomes</taxon>
        <taxon>organismal metagenomes</taxon>
    </lineage>
</organism>
<evidence type="ECO:0000313" key="2">
    <source>
        <dbReference type="EMBL" id="VFR17386.1"/>
    </source>
</evidence>
<feature type="domain" description="Alpha/beta hydrolase" evidence="1">
    <location>
        <begin position="277"/>
        <end position="652"/>
    </location>
</feature>
<dbReference type="EMBL" id="CAADHY010000009">
    <property type="protein sequence ID" value="VFR17386.1"/>
    <property type="molecule type" value="Genomic_DNA"/>
</dbReference>
<protein>
    <recommendedName>
        <fullName evidence="1">Alpha/beta hydrolase domain-containing protein</fullName>
    </recommendedName>
</protein>
<gene>
    <name evidence="2" type="ORF">AMP9_0244</name>
</gene>
<reference evidence="2" key="1">
    <citation type="submission" date="2019-03" db="EMBL/GenBank/DDBJ databases">
        <authorList>
            <person name="Danneels B."/>
        </authorList>
    </citation>
    <scope>NUCLEOTIDE SEQUENCE</scope>
</reference>